<dbReference type="Proteomes" id="UP000789920">
    <property type="component" value="Unassembled WGS sequence"/>
</dbReference>
<reference evidence="1" key="1">
    <citation type="submission" date="2021-06" db="EMBL/GenBank/DDBJ databases">
        <authorList>
            <person name="Kallberg Y."/>
            <person name="Tangrot J."/>
            <person name="Rosling A."/>
        </authorList>
    </citation>
    <scope>NUCLEOTIDE SEQUENCE</scope>
    <source>
        <strain evidence="1">MA461A</strain>
    </source>
</reference>
<evidence type="ECO:0000313" key="2">
    <source>
        <dbReference type="Proteomes" id="UP000789920"/>
    </source>
</evidence>
<dbReference type="EMBL" id="CAJVQC010020024">
    <property type="protein sequence ID" value="CAG8705264.1"/>
    <property type="molecule type" value="Genomic_DNA"/>
</dbReference>
<keyword evidence="2" id="KW-1185">Reference proteome</keyword>
<name>A0ACA9PDI4_9GLOM</name>
<sequence>ILQCLDEDFDSILEFIYNIKKENKSEPPKFNKQPIEFINSLDDNEKDDIIKLLKI</sequence>
<protein>
    <submittedName>
        <fullName evidence="1">5553_t:CDS:1</fullName>
    </submittedName>
</protein>
<gene>
    <name evidence="1" type="ORF">RPERSI_LOCUS10208</name>
</gene>
<comment type="caution">
    <text evidence="1">The sequence shown here is derived from an EMBL/GenBank/DDBJ whole genome shotgun (WGS) entry which is preliminary data.</text>
</comment>
<evidence type="ECO:0000313" key="1">
    <source>
        <dbReference type="EMBL" id="CAG8705264.1"/>
    </source>
</evidence>
<feature type="non-terminal residue" evidence="1">
    <location>
        <position position="1"/>
    </location>
</feature>
<proteinExistence type="predicted"/>
<accession>A0ACA9PDI4</accession>
<organism evidence="1 2">
    <name type="scientific">Racocetra persica</name>
    <dbReference type="NCBI Taxonomy" id="160502"/>
    <lineage>
        <taxon>Eukaryota</taxon>
        <taxon>Fungi</taxon>
        <taxon>Fungi incertae sedis</taxon>
        <taxon>Mucoromycota</taxon>
        <taxon>Glomeromycotina</taxon>
        <taxon>Glomeromycetes</taxon>
        <taxon>Diversisporales</taxon>
        <taxon>Gigasporaceae</taxon>
        <taxon>Racocetra</taxon>
    </lineage>
</organism>